<feature type="transmembrane region" description="Helical" evidence="2">
    <location>
        <begin position="713"/>
        <end position="730"/>
    </location>
</feature>
<feature type="transmembrane region" description="Helical" evidence="2">
    <location>
        <begin position="330"/>
        <end position="349"/>
    </location>
</feature>
<dbReference type="InterPro" id="IPR010656">
    <property type="entry name" value="DctM"/>
</dbReference>
<feature type="transmembrane region" description="Helical" evidence="2">
    <location>
        <begin position="200"/>
        <end position="223"/>
    </location>
</feature>
<feature type="transmembrane region" description="Helical" evidence="2">
    <location>
        <begin position="400"/>
        <end position="419"/>
    </location>
</feature>
<proteinExistence type="predicted"/>
<feature type="transmembrane region" description="Helical" evidence="2">
    <location>
        <begin position="661"/>
        <end position="680"/>
    </location>
</feature>
<feature type="transmembrane region" description="Helical" evidence="2">
    <location>
        <begin position="134"/>
        <end position="150"/>
    </location>
</feature>
<feature type="transmembrane region" description="Helical" evidence="2">
    <location>
        <begin position="75"/>
        <end position="92"/>
    </location>
</feature>
<dbReference type="EMBL" id="SJDL01000001">
    <property type="protein sequence ID" value="TBW59552.1"/>
    <property type="molecule type" value="Genomic_DNA"/>
</dbReference>
<dbReference type="RefSeq" id="WP_131478101.1">
    <property type="nucleotide sequence ID" value="NZ_SJDL01000001.1"/>
</dbReference>
<dbReference type="PANTHER" id="PTHR43849:SF2">
    <property type="entry name" value="BLL3936 PROTEIN"/>
    <property type="match status" value="1"/>
</dbReference>
<evidence type="ECO:0000313" key="4">
    <source>
        <dbReference type="EMBL" id="TBW59552.1"/>
    </source>
</evidence>
<dbReference type="Proteomes" id="UP000313645">
    <property type="component" value="Unassembled WGS sequence"/>
</dbReference>
<keyword evidence="2" id="KW-1133">Transmembrane helix</keyword>
<keyword evidence="5" id="KW-1185">Reference proteome</keyword>
<keyword evidence="2" id="KW-0812">Transmembrane</keyword>
<comment type="subcellular location">
    <subcellularLocation>
        <location evidence="1">Cell inner membrane</location>
        <topology evidence="1">Multi-pass membrane protein</topology>
    </subcellularLocation>
</comment>
<dbReference type="Pfam" id="PF06808">
    <property type="entry name" value="DctM"/>
    <property type="match status" value="1"/>
</dbReference>
<keyword evidence="1" id="KW-0997">Cell inner membrane</keyword>
<keyword evidence="2" id="KW-0472">Membrane</keyword>
<accession>A0ABY1ZSV9</accession>
<keyword evidence="1" id="KW-1003">Cell membrane</keyword>
<reference evidence="4 5" key="1">
    <citation type="submission" date="2019-02" db="EMBL/GenBank/DDBJ databases">
        <title>Marinobacter halodurans sp. nov., a marine bacterium isolated from sea tidal flat.</title>
        <authorList>
            <person name="Yoo Y."/>
            <person name="Lee D.W."/>
            <person name="Kim B.S."/>
            <person name="Kim J.-J."/>
        </authorList>
    </citation>
    <scope>NUCLEOTIDE SEQUENCE [LARGE SCALE GENOMIC DNA]</scope>
    <source>
        <strain evidence="4 5">YJ-S3-2</strain>
    </source>
</reference>
<evidence type="ECO:0000256" key="1">
    <source>
        <dbReference type="RuleBase" id="RU369079"/>
    </source>
</evidence>
<feature type="transmembrane region" description="Helical" evidence="2">
    <location>
        <begin position="524"/>
        <end position="549"/>
    </location>
</feature>
<feature type="transmembrane region" description="Helical" evidence="2">
    <location>
        <begin position="34"/>
        <end position="55"/>
    </location>
</feature>
<feature type="transmembrane region" description="Helical" evidence="2">
    <location>
        <begin position="307"/>
        <end position="324"/>
    </location>
</feature>
<evidence type="ECO:0000313" key="5">
    <source>
        <dbReference type="Proteomes" id="UP000313645"/>
    </source>
</evidence>
<feature type="transmembrane region" description="Helical" evidence="2">
    <location>
        <begin position="449"/>
        <end position="467"/>
    </location>
</feature>
<dbReference type="InterPro" id="IPR021814">
    <property type="entry name" value="DUF3394"/>
</dbReference>
<name>A0ABY1ZSV9_9GAMM</name>
<keyword evidence="1" id="KW-0813">Transport</keyword>
<organism evidence="4 5">
    <name type="scientific">Marinobacter halodurans</name>
    <dbReference type="NCBI Taxonomy" id="2528979"/>
    <lineage>
        <taxon>Bacteria</taxon>
        <taxon>Pseudomonadati</taxon>
        <taxon>Pseudomonadota</taxon>
        <taxon>Gammaproteobacteria</taxon>
        <taxon>Pseudomonadales</taxon>
        <taxon>Marinobacteraceae</taxon>
        <taxon>Marinobacter</taxon>
    </lineage>
</organism>
<feature type="transmembrane region" description="Helical" evidence="2">
    <location>
        <begin position="157"/>
        <end position="176"/>
    </location>
</feature>
<protein>
    <submittedName>
        <fullName evidence="4">TRAP transporter fused permease subunit</fullName>
    </submittedName>
</protein>
<feature type="transmembrane region" description="Helical" evidence="2">
    <location>
        <begin position="591"/>
        <end position="619"/>
    </location>
</feature>
<dbReference type="NCBIfam" id="TIGR02123">
    <property type="entry name" value="TRAP_fused"/>
    <property type="match status" value="1"/>
</dbReference>
<dbReference type="PANTHER" id="PTHR43849">
    <property type="entry name" value="BLL3936 PROTEIN"/>
    <property type="match status" value="1"/>
</dbReference>
<dbReference type="Pfam" id="PF11874">
    <property type="entry name" value="DUF3394"/>
    <property type="match status" value="1"/>
</dbReference>
<dbReference type="InterPro" id="IPR011853">
    <property type="entry name" value="TRAP_DctM-Dct_fused"/>
</dbReference>
<feature type="transmembrane region" description="Helical" evidence="2">
    <location>
        <begin position="686"/>
        <end position="706"/>
    </location>
</feature>
<feature type="transmembrane region" description="Helical" evidence="2">
    <location>
        <begin position="104"/>
        <end position="122"/>
    </location>
</feature>
<feature type="transmembrane region" description="Helical" evidence="2">
    <location>
        <begin position="473"/>
        <end position="490"/>
    </location>
</feature>
<feature type="transmembrane region" description="Helical" evidence="2">
    <location>
        <begin position="840"/>
        <end position="857"/>
    </location>
</feature>
<feature type="domain" description="TRAP C4-dicarboxylate transport system permease DctM subunit" evidence="3">
    <location>
        <begin position="144"/>
        <end position="403"/>
    </location>
</feature>
<sequence length="870" mass="93850">MANQEKKSSNAEQSLQFSDTEAVMQTETGGRAATGIPGAILFLVPVVWSLFQLWIASPLPFIFNTGIFNSTEARSIHLAFAIFLAFAAFPMIKGRTLNHVPIYDWVLALLAAFAASYIYIFYNQLASRPGAPNLQDMIVAIGGMVLLLEATRRALGLPLMIVAAVFIFYSLAGPYMPDVISHKGASLEKLASHQWLGTEGVFGVALGVSTSFVFLFVLFGALLEKAGAGNYFIKVSYALLGHMRGGPAKAAVVSSGLSGIISGSSIANVVTTGTFTIPLMKRVGFPASKAGAVEVAASTNGQLTPPVMGAAAFLMVEYVGISYLEVIKHAILPALISYIALIYIVHLEACKLKMHGIERTDQPSLAQRMLNWVVLLIGLCVITLATYYGVGWMKGVFGEAASWILAVLLVIVYVALLGYSCRFPPLEEDDPNEPAVELPPVGPTVKTGLYYLLPVVVLVWCLTVDRLSPQLSAFWATLFMIFIIVTQRPLQHLFRKHSGSIMPALKDGWVDLVHSLATGGRNMVGIGVATATAGIVVGTVTLTGIGLVMTEFVEFISGGNLLLMLIFTAVISLILGMGLPTTANYIVVSTLMAPVIVTLGAANGLIVPLIAVHLFVFYFGILADDTPPVGLAAYAAAAISGADPIRTGVQGFTYDIRTAILPFMFIFNTQLLLIGLTGWFDLLVTVASAITAMLVFSAATQGFWFTRSRIWETLALLLITFTLFRPGFWWDMVYPPTELRPGTEIMDHISEVPPGEDMILKASGMSIEGEEKTTFLNLPLPAGDTPEDRLQQAGLEVRRDGDRMVVDFVTFGSPAEAAGLSFDWTIDAVQARLERPPKELMFIPALLLLVLIAFLQIRRRNREEGAPAPA</sequence>
<gene>
    <name evidence="4" type="ORF">EZI54_00945</name>
</gene>
<evidence type="ECO:0000259" key="3">
    <source>
        <dbReference type="Pfam" id="PF06808"/>
    </source>
</evidence>
<feature type="transmembrane region" description="Helical" evidence="2">
    <location>
        <begin position="369"/>
        <end position="388"/>
    </location>
</feature>
<evidence type="ECO:0000256" key="2">
    <source>
        <dbReference type="SAM" id="Phobius"/>
    </source>
</evidence>
<feature type="transmembrane region" description="Helical" evidence="2">
    <location>
        <begin position="561"/>
        <end position="579"/>
    </location>
</feature>
<comment type="function">
    <text evidence="1">Part of the tripartite ATP-independent periplasmic (TRAP) transport system.</text>
</comment>
<comment type="caution">
    <text evidence="4">The sequence shown here is derived from an EMBL/GenBank/DDBJ whole genome shotgun (WGS) entry which is preliminary data.</text>
</comment>